<evidence type="ECO:0000313" key="2">
    <source>
        <dbReference type="Proteomes" id="UP000600080"/>
    </source>
</evidence>
<dbReference type="EMBL" id="BMND01000012">
    <property type="protein sequence ID" value="GGN47305.1"/>
    <property type="molecule type" value="Genomic_DNA"/>
</dbReference>
<comment type="caution">
    <text evidence="1">The sequence shown here is derived from an EMBL/GenBank/DDBJ whole genome shotgun (WGS) entry which is preliminary data.</text>
</comment>
<evidence type="ECO:0000313" key="1">
    <source>
        <dbReference type="EMBL" id="GGN47305.1"/>
    </source>
</evidence>
<reference evidence="2" key="1">
    <citation type="journal article" date="2019" name="Int. J. Syst. Evol. Microbiol.">
        <title>The Global Catalogue of Microorganisms (GCM) 10K type strain sequencing project: providing services to taxonomists for standard genome sequencing and annotation.</title>
        <authorList>
            <consortium name="The Broad Institute Genomics Platform"/>
            <consortium name="The Broad Institute Genome Sequencing Center for Infectious Disease"/>
            <person name="Wu L."/>
            <person name="Ma J."/>
        </authorList>
    </citation>
    <scope>NUCLEOTIDE SEQUENCE [LARGE SCALE GENOMIC DNA]</scope>
    <source>
        <strain evidence="2">CGMCC 4.7323</strain>
    </source>
</reference>
<sequence length="123" mass="12728">MKVLGDAVVQFPRYEVLEDPDDDVGLVRDKLSHVLALVDPAVGDAALGDSVLGGGEMLMGDAAGSVLGAFEHHHAHHAGYVTVAVVDVVHAAAGCAGDRPLVVLDDVDEIFEIPGLADKPVEV</sequence>
<proteinExistence type="predicted"/>
<gene>
    <name evidence="1" type="ORF">GCM10012285_32900</name>
</gene>
<protein>
    <submittedName>
        <fullName evidence="1">Uncharacterized protein</fullName>
    </submittedName>
</protein>
<dbReference type="Proteomes" id="UP000600080">
    <property type="component" value="Unassembled WGS sequence"/>
</dbReference>
<accession>A0ABQ2JGW0</accession>
<organism evidence="1 2">
    <name type="scientific">Streptomyces kronopolitis</name>
    <dbReference type="NCBI Taxonomy" id="1612435"/>
    <lineage>
        <taxon>Bacteria</taxon>
        <taxon>Bacillati</taxon>
        <taxon>Actinomycetota</taxon>
        <taxon>Actinomycetes</taxon>
        <taxon>Kitasatosporales</taxon>
        <taxon>Streptomycetaceae</taxon>
        <taxon>Streptomyces</taxon>
    </lineage>
</organism>
<dbReference type="GeneID" id="301549036"/>
<name>A0ABQ2JGW0_9ACTN</name>
<keyword evidence="2" id="KW-1185">Reference proteome</keyword>
<dbReference type="RefSeq" id="WP_189098688.1">
    <property type="nucleotide sequence ID" value="NZ_BMND01000012.1"/>
</dbReference>